<protein>
    <submittedName>
        <fullName evidence="2">Uncharacterized protein</fullName>
    </submittedName>
</protein>
<dbReference type="EMBL" id="LGTL01000009">
    <property type="protein sequence ID" value="KPA80179.1"/>
    <property type="molecule type" value="Genomic_DNA"/>
</dbReference>
<dbReference type="OMA" id="YESWQRC"/>
<comment type="caution">
    <text evidence="2">The sequence shown here is derived from an EMBL/GenBank/DDBJ whole genome shotgun (WGS) entry which is preliminary data.</text>
</comment>
<sequence>MEAVIYNHAGEDAAQRRADLRQAMQAFLTDTSSCTAVHVIGLFVRIPVPSTITAAAPSSAFTADNGPSSSSPSVATPHAPKRQRSMQKLAWCALEAERRLRQAAEDAAELNRWMLYGALHHDQQPRNTRNHQNHKTRSPSSSVIVSSISPPVSAGVKVVVVAYLAPQARDDVTVYESWQRCAEACTAASPSAASSDTVHTSQTTRRLSPLHRAAFVALSLGTPSLLLTWAEHPRRCFVSNLLLPHQSLLMDLSWCIDALHTPRAEGAGNGETVADGTGRGRVTSQVLLDLFSQDVLPALRFPKGDSRCAFWFSYASLMAALHPRVFLGDGAELRLAVQAAPQEGRHRESRISSSGIVDNADAFAVTHQRVRQVFGALFQNSPTAPGRTQALRVLLSYGGSVSSLKRQLVHVAGGRDCRCGGASPFSAPTSAAALLRTRSLVDIHALFGVLMGHDRTDVYAAAAAFVRTAVRRSATPSRAAASAATVRVAHALESTLVQVNAADTAAAATPALRGTANAFVEVGARALARKRARLERCRLGKTRSHLRPRDCAARARKHSLARKARQASTLKGASTGAASRKAGKKRHPEQQQIDTTSTVIAKHAVAASAAGAPPAKKSKGEAVALPGTVASTASETLCWSVDVG</sequence>
<feature type="compositionally biased region" description="Basic residues" evidence="1">
    <location>
        <begin position="128"/>
        <end position="137"/>
    </location>
</feature>
<dbReference type="Proteomes" id="UP000037923">
    <property type="component" value="Unassembled WGS sequence"/>
</dbReference>
<organism evidence="2 3">
    <name type="scientific">Leptomonas pyrrhocoris</name>
    <name type="common">Firebug parasite</name>
    <dbReference type="NCBI Taxonomy" id="157538"/>
    <lineage>
        <taxon>Eukaryota</taxon>
        <taxon>Discoba</taxon>
        <taxon>Euglenozoa</taxon>
        <taxon>Kinetoplastea</taxon>
        <taxon>Metakinetoplastina</taxon>
        <taxon>Trypanosomatida</taxon>
        <taxon>Trypanosomatidae</taxon>
        <taxon>Leishmaniinae</taxon>
        <taxon>Leptomonas</taxon>
    </lineage>
</organism>
<evidence type="ECO:0000313" key="3">
    <source>
        <dbReference type="Proteomes" id="UP000037923"/>
    </source>
</evidence>
<dbReference type="VEuPathDB" id="TriTrypDB:LpyrH10_09_2610"/>
<reference evidence="2 3" key="1">
    <citation type="submission" date="2015-07" db="EMBL/GenBank/DDBJ databases">
        <title>High-quality genome of monoxenous trypanosomatid Leptomonas pyrrhocoris.</title>
        <authorList>
            <person name="Flegontov P."/>
            <person name="Butenko A."/>
            <person name="Firsov S."/>
            <person name="Vlcek C."/>
            <person name="Logacheva M.D."/>
            <person name="Field M."/>
            <person name="Filatov D."/>
            <person name="Flegontova O."/>
            <person name="Gerasimov E."/>
            <person name="Jackson A.P."/>
            <person name="Kelly S."/>
            <person name="Opperdoes F."/>
            <person name="O'Reilly A."/>
            <person name="Votypka J."/>
            <person name="Yurchenko V."/>
            <person name="Lukes J."/>
        </authorList>
    </citation>
    <scope>NUCLEOTIDE SEQUENCE [LARGE SCALE GENOMIC DNA]</scope>
    <source>
        <strain evidence="2">H10</strain>
    </source>
</reference>
<feature type="compositionally biased region" description="Basic residues" evidence="1">
    <location>
        <begin position="554"/>
        <end position="565"/>
    </location>
</feature>
<keyword evidence="3" id="KW-1185">Reference proteome</keyword>
<feature type="region of interest" description="Disordered" evidence="1">
    <location>
        <begin position="548"/>
        <end position="593"/>
    </location>
</feature>
<gene>
    <name evidence="2" type="ORF">ABB37_05161</name>
</gene>
<dbReference type="AlphaFoldDB" id="A0A0M9G1C4"/>
<evidence type="ECO:0000313" key="2">
    <source>
        <dbReference type="EMBL" id="KPA80179.1"/>
    </source>
</evidence>
<dbReference type="GeneID" id="26905451"/>
<proteinExistence type="predicted"/>
<dbReference type="RefSeq" id="XP_015658618.1">
    <property type="nucleotide sequence ID" value="XM_015803102.1"/>
</dbReference>
<name>A0A0M9G1C4_LEPPY</name>
<feature type="compositionally biased region" description="Polar residues" evidence="1">
    <location>
        <begin position="65"/>
        <end position="74"/>
    </location>
</feature>
<feature type="region of interest" description="Disordered" evidence="1">
    <location>
        <begin position="124"/>
        <end position="144"/>
    </location>
</feature>
<accession>A0A0M9G1C4</accession>
<evidence type="ECO:0000256" key="1">
    <source>
        <dbReference type="SAM" id="MobiDB-lite"/>
    </source>
</evidence>
<feature type="region of interest" description="Disordered" evidence="1">
    <location>
        <begin position="61"/>
        <end position="82"/>
    </location>
</feature>
<dbReference type="OrthoDB" id="266608at2759"/>